<feature type="region of interest" description="Disordered" evidence="2">
    <location>
        <begin position="35"/>
        <end position="60"/>
    </location>
</feature>
<evidence type="ECO:0000259" key="3">
    <source>
        <dbReference type="PROSITE" id="PS51371"/>
    </source>
</evidence>
<dbReference type="PANTHER" id="PTHR42115">
    <property type="entry name" value="BETA-SYNTHASE (BETA-THIONASE), PUTATIVE (AFU_ORTHOLOGUE AFUA_3G08420)-RELATED"/>
    <property type="match status" value="1"/>
</dbReference>
<gene>
    <name evidence="4" type="ORF">MKZ38_010134</name>
</gene>
<dbReference type="InterPro" id="IPR046342">
    <property type="entry name" value="CBS_dom_sf"/>
</dbReference>
<name>A0AAD5RG82_9PEZI</name>
<protein>
    <recommendedName>
        <fullName evidence="3">CBS domain-containing protein</fullName>
    </recommendedName>
</protein>
<proteinExistence type="predicted"/>
<organism evidence="4 5">
    <name type="scientific">Zalerion maritima</name>
    <dbReference type="NCBI Taxonomy" id="339359"/>
    <lineage>
        <taxon>Eukaryota</taxon>
        <taxon>Fungi</taxon>
        <taxon>Dikarya</taxon>
        <taxon>Ascomycota</taxon>
        <taxon>Pezizomycotina</taxon>
        <taxon>Sordariomycetes</taxon>
        <taxon>Lulworthiomycetidae</taxon>
        <taxon>Lulworthiales</taxon>
        <taxon>Lulworthiaceae</taxon>
        <taxon>Zalerion</taxon>
    </lineage>
</organism>
<dbReference type="PANTHER" id="PTHR42115:SF1">
    <property type="entry name" value="BETA-SYNTHASE (BETA-THIONASE), PUTATIVE (AFU_ORTHOLOGUE AFUA_3G08420)-RELATED"/>
    <property type="match status" value="1"/>
</dbReference>
<evidence type="ECO:0000256" key="2">
    <source>
        <dbReference type="SAM" id="MobiDB-lite"/>
    </source>
</evidence>
<dbReference type="SUPFAM" id="SSF54631">
    <property type="entry name" value="CBS-domain pair"/>
    <property type="match status" value="1"/>
</dbReference>
<keyword evidence="1" id="KW-0129">CBS domain</keyword>
<dbReference type="PROSITE" id="PS51371">
    <property type="entry name" value="CBS"/>
    <property type="match status" value="1"/>
</dbReference>
<feature type="compositionally biased region" description="Basic and acidic residues" evidence="2">
    <location>
        <begin position="39"/>
        <end position="55"/>
    </location>
</feature>
<feature type="domain" description="CBS" evidence="3">
    <location>
        <begin position="256"/>
        <end position="324"/>
    </location>
</feature>
<comment type="caution">
    <text evidence="4">The sequence shown here is derived from an EMBL/GenBank/DDBJ whole genome shotgun (WGS) entry which is preliminary data.</text>
</comment>
<dbReference type="Gene3D" id="3.10.580.10">
    <property type="entry name" value="CBS-domain"/>
    <property type="match status" value="1"/>
</dbReference>
<dbReference type="AlphaFoldDB" id="A0AAD5RG82"/>
<evidence type="ECO:0000256" key="1">
    <source>
        <dbReference type="PROSITE-ProRule" id="PRU00703"/>
    </source>
</evidence>
<dbReference type="Proteomes" id="UP001201980">
    <property type="component" value="Unassembled WGS sequence"/>
</dbReference>
<evidence type="ECO:0000313" key="4">
    <source>
        <dbReference type="EMBL" id="KAJ2892198.1"/>
    </source>
</evidence>
<dbReference type="EMBL" id="JAKWBI020000865">
    <property type="protein sequence ID" value="KAJ2892198.1"/>
    <property type="molecule type" value="Genomic_DNA"/>
</dbReference>
<reference evidence="4" key="1">
    <citation type="submission" date="2022-07" db="EMBL/GenBank/DDBJ databases">
        <title>Draft genome sequence of Zalerion maritima ATCC 34329, a (micro)plastics degrading marine fungus.</title>
        <authorList>
            <person name="Paco A."/>
            <person name="Goncalves M.F.M."/>
            <person name="Rocha-Santos T.A.P."/>
            <person name="Alves A."/>
        </authorList>
    </citation>
    <scope>NUCLEOTIDE SEQUENCE</scope>
    <source>
        <strain evidence="4">ATCC 34329</strain>
    </source>
</reference>
<evidence type="ECO:0000313" key="5">
    <source>
        <dbReference type="Proteomes" id="UP001201980"/>
    </source>
</evidence>
<accession>A0AAD5RG82</accession>
<sequence>MSVHDMKLQTPTPLWVKEHVGRDFGEDILWKGSSTQKTAKGELARDNRVGQREPAADPSASPTICFVPRCTPRLQHLSVLALLPSIHYTVAPTTTTTIFYSPVPKLYKTLGCLTIFYLTNPDLPPSPDDHPSPHTSENSLARLLPCAPPLPSFASNMMATQTASVPPVGGQPFVSKWSSRYRGATVEDLDPPIAMSLTPKDPISWAIISAFERDYTHLTIVDGKTRALLGYIAIPLLQEMLDSGRVTPQDAVSKAMVRFQRKGPHKYKTITMDTPLEELEEFFEGGCHGGQKQEFAVITDEMRRFVLGVATRSDLEEFVKRRPE</sequence>
<dbReference type="InterPro" id="IPR000644">
    <property type="entry name" value="CBS_dom"/>
</dbReference>
<keyword evidence="5" id="KW-1185">Reference proteome</keyword>